<accession>X0VPG1</accession>
<gene>
    <name evidence="2" type="ORF">S01H1_54800</name>
</gene>
<evidence type="ECO:0000259" key="1">
    <source>
        <dbReference type="PROSITE" id="PS51186"/>
    </source>
</evidence>
<dbReference type="Pfam" id="PF00583">
    <property type="entry name" value="Acetyltransf_1"/>
    <property type="match status" value="1"/>
</dbReference>
<dbReference type="SUPFAM" id="SSF55729">
    <property type="entry name" value="Acyl-CoA N-acyltransferases (Nat)"/>
    <property type="match status" value="1"/>
</dbReference>
<dbReference type="PROSITE" id="PS51186">
    <property type="entry name" value="GNAT"/>
    <property type="match status" value="1"/>
</dbReference>
<organism evidence="2">
    <name type="scientific">marine sediment metagenome</name>
    <dbReference type="NCBI Taxonomy" id="412755"/>
    <lineage>
        <taxon>unclassified sequences</taxon>
        <taxon>metagenomes</taxon>
        <taxon>ecological metagenomes</taxon>
    </lineage>
</organism>
<sequence>KGIATNLVHKLVKILKDRKITEIDVIVIDGCKPAILFYKKAGFKTVSTIPQASNDDLHEMKLTIG</sequence>
<dbReference type="InterPro" id="IPR000182">
    <property type="entry name" value="GNAT_dom"/>
</dbReference>
<proteinExistence type="predicted"/>
<dbReference type="Gene3D" id="3.40.630.30">
    <property type="match status" value="1"/>
</dbReference>
<comment type="caution">
    <text evidence="2">The sequence shown here is derived from an EMBL/GenBank/DDBJ whole genome shotgun (WGS) entry which is preliminary data.</text>
</comment>
<dbReference type="GO" id="GO:0016747">
    <property type="term" value="F:acyltransferase activity, transferring groups other than amino-acyl groups"/>
    <property type="evidence" value="ECO:0007669"/>
    <property type="project" value="InterPro"/>
</dbReference>
<feature type="domain" description="N-acetyltransferase" evidence="1">
    <location>
        <begin position="1"/>
        <end position="65"/>
    </location>
</feature>
<dbReference type="AlphaFoldDB" id="X0VPG1"/>
<evidence type="ECO:0000313" key="2">
    <source>
        <dbReference type="EMBL" id="GAG20120.1"/>
    </source>
</evidence>
<name>X0VPG1_9ZZZZ</name>
<protein>
    <recommendedName>
        <fullName evidence="1">N-acetyltransferase domain-containing protein</fullName>
    </recommendedName>
</protein>
<dbReference type="InterPro" id="IPR016181">
    <property type="entry name" value="Acyl_CoA_acyltransferase"/>
</dbReference>
<reference evidence="2" key="1">
    <citation type="journal article" date="2014" name="Front. Microbiol.">
        <title>High frequency of phylogenetically diverse reductive dehalogenase-homologous genes in deep subseafloor sedimentary metagenomes.</title>
        <authorList>
            <person name="Kawai M."/>
            <person name="Futagami T."/>
            <person name="Toyoda A."/>
            <person name="Takaki Y."/>
            <person name="Nishi S."/>
            <person name="Hori S."/>
            <person name="Arai W."/>
            <person name="Tsubouchi T."/>
            <person name="Morono Y."/>
            <person name="Uchiyama I."/>
            <person name="Ito T."/>
            <person name="Fujiyama A."/>
            <person name="Inagaki F."/>
            <person name="Takami H."/>
        </authorList>
    </citation>
    <scope>NUCLEOTIDE SEQUENCE</scope>
    <source>
        <strain evidence="2">Expedition CK06-06</strain>
    </source>
</reference>
<dbReference type="EMBL" id="BARS01035577">
    <property type="protein sequence ID" value="GAG20120.1"/>
    <property type="molecule type" value="Genomic_DNA"/>
</dbReference>
<feature type="non-terminal residue" evidence="2">
    <location>
        <position position="1"/>
    </location>
</feature>